<gene>
    <name evidence="5" type="primary">Tll1</name>
    <name evidence="5" type="ORF">AWC38_SpisGene21536</name>
</gene>
<comment type="caution">
    <text evidence="2">Lacks conserved residue(s) required for the propagation of feature annotation.</text>
</comment>
<protein>
    <submittedName>
        <fullName evidence="5">Tolloid-like protein 1</fullName>
    </submittedName>
</protein>
<evidence type="ECO:0000256" key="1">
    <source>
        <dbReference type="ARBA" id="ARBA00023157"/>
    </source>
</evidence>
<comment type="caution">
    <text evidence="5">The sequence shown here is derived from an EMBL/GenBank/DDBJ whole genome shotgun (WGS) entry which is preliminary data.</text>
</comment>
<dbReference type="EMBL" id="LSMT01000800">
    <property type="protein sequence ID" value="PFX14309.1"/>
    <property type="molecule type" value="Genomic_DNA"/>
</dbReference>
<feature type="domain" description="Ig-like" evidence="4">
    <location>
        <begin position="115"/>
        <end position="193"/>
    </location>
</feature>
<dbReference type="InterPro" id="IPR007110">
    <property type="entry name" value="Ig-like_dom"/>
</dbReference>
<dbReference type="Gene3D" id="2.60.120.290">
    <property type="entry name" value="Spermadhesin, CUB domain"/>
    <property type="match status" value="1"/>
</dbReference>
<name>A0A2B4RBZ0_STYPI</name>
<evidence type="ECO:0000313" key="6">
    <source>
        <dbReference type="Proteomes" id="UP000225706"/>
    </source>
</evidence>
<dbReference type="InterPro" id="IPR000859">
    <property type="entry name" value="CUB_dom"/>
</dbReference>
<accession>A0A2B4RBZ0</accession>
<dbReference type="OrthoDB" id="643377at2759"/>
<dbReference type="SUPFAM" id="SSF48726">
    <property type="entry name" value="Immunoglobulin"/>
    <property type="match status" value="1"/>
</dbReference>
<keyword evidence="6" id="KW-1185">Reference proteome</keyword>
<dbReference type="PROSITE" id="PS50835">
    <property type="entry name" value="IG_LIKE"/>
    <property type="match status" value="1"/>
</dbReference>
<reference evidence="6" key="1">
    <citation type="journal article" date="2017" name="bioRxiv">
        <title>Comparative analysis of the genomes of Stylophora pistillata and Acropora digitifera provides evidence for extensive differences between species of corals.</title>
        <authorList>
            <person name="Voolstra C.R."/>
            <person name="Li Y."/>
            <person name="Liew Y.J."/>
            <person name="Baumgarten S."/>
            <person name="Zoccola D."/>
            <person name="Flot J.-F."/>
            <person name="Tambutte S."/>
            <person name="Allemand D."/>
            <person name="Aranda M."/>
        </authorList>
    </citation>
    <scope>NUCLEOTIDE SEQUENCE [LARGE SCALE GENOMIC DNA]</scope>
</reference>
<dbReference type="Proteomes" id="UP000225706">
    <property type="component" value="Unassembled WGS sequence"/>
</dbReference>
<keyword evidence="1" id="KW-1015">Disulfide bond</keyword>
<organism evidence="5 6">
    <name type="scientific">Stylophora pistillata</name>
    <name type="common">Smooth cauliflower coral</name>
    <dbReference type="NCBI Taxonomy" id="50429"/>
    <lineage>
        <taxon>Eukaryota</taxon>
        <taxon>Metazoa</taxon>
        <taxon>Cnidaria</taxon>
        <taxon>Anthozoa</taxon>
        <taxon>Hexacorallia</taxon>
        <taxon>Scleractinia</taxon>
        <taxon>Astrocoeniina</taxon>
        <taxon>Pocilloporidae</taxon>
        <taxon>Stylophora</taxon>
    </lineage>
</organism>
<evidence type="ECO:0000259" key="4">
    <source>
        <dbReference type="PROSITE" id="PS50835"/>
    </source>
</evidence>
<dbReference type="InterPro" id="IPR035914">
    <property type="entry name" value="Sperma_CUB_dom_sf"/>
</dbReference>
<evidence type="ECO:0000313" key="5">
    <source>
        <dbReference type="EMBL" id="PFX14309.1"/>
    </source>
</evidence>
<feature type="domain" description="CUB" evidence="3">
    <location>
        <begin position="1"/>
        <end position="103"/>
    </location>
</feature>
<proteinExistence type="predicted"/>
<dbReference type="CDD" id="cd00041">
    <property type="entry name" value="CUB"/>
    <property type="match status" value="1"/>
</dbReference>
<dbReference type="Gene3D" id="2.60.40.10">
    <property type="entry name" value="Immunoglobulins"/>
    <property type="match status" value="1"/>
</dbReference>
<dbReference type="AlphaFoldDB" id="A0A2B4RBZ0"/>
<dbReference type="PROSITE" id="PS01180">
    <property type="entry name" value="CUB"/>
    <property type="match status" value="1"/>
</dbReference>
<dbReference type="Pfam" id="PF13895">
    <property type="entry name" value="Ig_2"/>
    <property type="match status" value="1"/>
</dbReference>
<dbReference type="SUPFAM" id="SSF49854">
    <property type="entry name" value="Spermadhesin, CUB domain"/>
    <property type="match status" value="1"/>
</dbReference>
<sequence length="198" mass="22600">MIVEVRLQRIDASSQSSQLLQAPKGNYLVLNFTMETSFPIPCIYDMYLEVRDGYNKSANLLGRFCGEKVSGIVRSSGQNLWLRFSYDDSILWLSGYYHWMTFSLSSKSANITVEPNLNNVAMSQFVLFNHTSSLWCPAQGAPAPFIVWRKNGTVVQNSSSVMYQLNITDENNDNYSCEVKKRDAFDKKEIRLAIESEF</sequence>
<evidence type="ECO:0000256" key="2">
    <source>
        <dbReference type="PROSITE-ProRule" id="PRU00059"/>
    </source>
</evidence>
<dbReference type="InterPro" id="IPR036179">
    <property type="entry name" value="Ig-like_dom_sf"/>
</dbReference>
<dbReference type="Pfam" id="PF00431">
    <property type="entry name" value="CUB"/>
    <property type="match status" value="1"/>
</dbReference>
<dbReference type="SMART" id="SM00042">
    <property type="entry name" value="CUB"/>
    <property type="match status" value="1"/>
</dbReference>
<dbReference type="InterPro" id="IPR013783">
    <property type="entry name" value="Ig-like_fold"/>
</dbReference>
<evidence type="ECO:0000259" key="3">
    <source>
        <dbReference type="PROSITE" id="PS01180"/>
    </source>
</evidence>